<dbReference type="Proteomes" id="UP000215188">
    <property type="component" value="Unassembled WGS sequence"/>
</dbReference>
<dbReference type="PANTHER" id="PTHR33336">
    <property type="entry name" value="QUINOL MONOOXYGENASE YGIN-RELATED"/>
    <property type="match status" value="1"/>
</dbReference>
<dbReference type="PROSITE" id="PS51725">
    <property type="entry name" value="ABM"/>
    <property type="match status" value="1"/>
</dbReference>
<name>A0A229FU09_9BURK</name>
<dbReference type="EMBL" id="NJGG01000002">
    <property type="protein sequence ID" value="OXL15038.1"/>
    <property type="molecule type" value="Genomic_DNA"/>
</dbReference>
<protein>
    <submittedName>
        <fullName evidence="2">Antibiotic biosynthesis monooxygenase</fullName>
    </submittedName>
</protein>
<keyword evidence="2" id="KW-0560">Oxidoreductase</keyword>
<sequence>MSIRVIARFFAKPNSINQIKPILIALVEPIRNDPGCISCYLVNNANNSNEFTFIEEWASEDAFNAHLAEPFVKKAVVDTEALLADPLELDVYKPI</sequence>
<dbReference type="PANTHER" id="PTHR33336:SF15">
    <property type="entry name" value="ABM DOMAIN-CONTAINING PROTEIN"/>
    <property type="match status" value="1"/>
</dbReference>
<dbReference type="GO" id="GO:0004497">
    <property type="term" value="F:monooxygenase activity"/>
    <property type="evidence" value="ECO:0007669"/>
    <property type="project" value="UniProtKB-KW"/>
</dbReference>
<evidence type="ECO:0000259" key="1">
    <source>
        <dbReference type="PROSITE" id="PS51725"/>
    </source>
</evidence>
<organism evidence="2 3">
    <name type="scientific">Polynucleobacter cosmopolitanus</name>
    <dbReference type="NCBI Taxonomy" id="351345"/>
    <lineage>
        <taxon>Bacteria</taxon>
        <taxon>Pseudomonadati</taxon>
        <taxon>Pseudomonadota</taxon>
        <taxon>Betaproteobacteria</taxon>
        <taxon>Burkholderiales</taxon>
        <taxon>Burkholderiaceae</taxon>
        <taxon>Polynucleobacter</taxon>
    </lineage>
</organism>
<dbReference type="InterPro" id="IPR011008">
    <property type="entry name" value="Dimeric_a/b-barrel"/>
</dbReference>
<dbReference type="RefSeq" id="WP_089516117.1">
    <property type="nucleotide sequence ID" value="NZ_NJGG01000002.1"/>
</dbReference>
<dbReference type="OrthoDB" id="9812192at2"/>
<dbReference type="Gene3D" id="3.30.70.100">
    <property type="match status" value="1"/>
</dbReference>
<gene>
    <name evidence="2" type="ORF">AOC33_06925</name>
</gene>
<dbReference type="Pfam" id="PF03992">
    <property type="entry name" value="ABM"/>
    <property type="match status" value="1"/>
</dbReference>
<reference evidence="2 3" key="1">
    <citation type="submission" date="2017-06" db="EMBL/GenBank/DDBJ databases">
        <title>Reclassification of a Polynucleobacter cosmopolitanus strain isolated from tropical Lake Victoria as Polynucleobacter victoriensis comb. nov.</title>
        <authorList>
            <person name="Hahn M.W."/>
        </authorList>
    </citation>
    <scope>NUCLEOTIDE SEQUENCE [LARGE SCALE GENOMIC DNA]</scope>
    <source>
        <strain evidence="2 3">MWH-MoIso2</strain>
    </source>
</reference>
<accession>A0A229FU09</accession>
<comment type="caution">
    <text evidence="2">The sequence shown here is derived from an EMBL/GenBank/DDBJ whole genome shotgun (WGS) entry which is preliminary data.</text>
</comment>
<keyword evidence="3" id="KW-1185">Reference proteome</keyword>
<dbReference type="InterPro" id="IPR007138">
    <property type="entry name" value="ABM_dom"/>
</dbReference>
<dbReference type="SUPFAM" id="SSF54909">
    <property type="entry name" value="Dimeric alpha+beta barrel"/>
    <property type="match status" value="1"/>
</dbReference>
<dbReference type="InterPro" id="IPR050744">
    <property type="entry name" value="AI-2_Isomerase_LsrG"/>
</dbReference>
<evidence type="ECO:0000313" key="2">
    <source>
        <dbReference type="EMBL" id="OXL15038.1"/>
    </source>
</evidence>
<proteinExistence type="predicted"/>
<feature type="domain" description="ABM" evidence="1">
    <location>
        <begin position="3"/>
        <end position="91"/>
    </location>
</feature>
<evidence type="ECO:0000313" key="3">
    <source>
        <dbReference type="Proteomes" id="UP000215188"/>
    </source>
</evidence>
<dbReference type="AlphaFoldDB" id="A0A229FU09"/>
<keyword evidence="2" id="KW-0503">Monooxygenase</keyword>